<name>A0A2K3N359_TRIPR</name>
<dbReference type="Proteomes" id="UP000236291">
    <property type="component" value="Unassembled WGS sequence"/>
</dbReference>
<evidence type="ECO:0000313" key="2">
    <source>
        <dbReference type="Proteomes" id="UP000236291"/>
    </source>
</evidence>
<reference evidence="1 2" key="2">
    <citation type="journal article" date="2017" name="Front. Plant Sci.">
        <title>Gene Classification and Mining of Molecular Markers Useful in Red Clover (Trifolium pratense) Breeding.</title>
        <authorList>
            <person name="Istvanek J."/>
            <person name="Dluhosova J."/>
            <person name="Dluhos P."/>
            <person name="Patkova L."/>
            <person name="Nedelnik J."/>
            <person name="Repkova J."/>
        </authorList>
    </citation>
    <scope>NUCLEOTIDE SEQUENCE [LARGE SCALE GENOMIC DNA]</scope>
    <source>
        <strain evidence="2">cv. Tatra</strain>
        <tissue evidence="1">Young leaves</tissue>
    </source>
</reference>
<protein>
    <submittedName>
        <fullName evidence="1">Uncharacterized protein</fullName>
    </submittedName>
</protein>
<organism evidence="1 2">
    <name type="scientific">Trifolium pratense</name>
    <name type="common">Red clover</name>
    <dbReference type="NCBI Taxonomy" id="57577"/>
    <lineage>
        <taxon>Eukaryota</taxon>
        <taxon>Viridiplantae</taxon>
        <taxon>Streptophyta</taxon>
        <taxon>Embryophyta</taxon>
        <taxon>Tracheophyta</taxon>
        <taxon>Spermatophyta</taxon>
        <taxon>Magnoliopsida</taxon>
        <taxon>eudicotyledons</taxon>
        <taxon>Gunneridae</taxon>
        <taxon>Pentapetalae</taxon>
        <taxon>rosids</taxon>
        <taxon>fabids</taxon>
        <taxon>Fabales</taxon>
        <taxon>Fabaceae</taxon>
        <taxon>Papilionoideae</taxon>
        <taxon>50 kb inversion clade</taxon>
        <taxon>NPAAA clade</taxon>
        <taxon>Hologalegina</taxon>
        <taxon>IRL clade</taxon>
        <taxon>Trifolieae</taxon>
        <taxon>Trifolium</taxon>
    </lineage>
</organism>
<accession>A0A2K3N359</accession>
<comment type="caution">
    <text evidence="1">The sequence shown here is derived from an EMBL/GenBank/DDBJ whole genome shotgun (WGS) entry which is preliminary data.</text>
</comment>
<dbReference type="EMBL" id="ASHM01015600">
    <property type="protein sequence ID" value="PNX97483.1"/>
    <property type="molecule type" value="Genomic_DNA"/>
</dbReference>
<gene>
    <name evidence="1" type="ORF">L195_g020712</name>
</gene>
<sequence length="63" mass="6936">MSGATLKVEEDMKPNIIAEHINSKVNGQDGIEAEQTPDELGMEDGDESMRCYTNLVPGWCHTV</sequence>
<proteinExistence type="predicted"/>
<evidence type="ECO:0000313" key="1">
    <source>
        <dbReference type="EMBL" id="PNX97483.1"/>
    </source>
</evidence>
<reference evidence="1 2" key="1">
    <citation type="journal article" date="2014" name="Am. J. Bot.">
        <title>Genome assembly and annotation for red clover (Trifolium pratense; Fabaceae).</title>
        <authorList>
            <person name="Istvanek J."/>
            <person name="Jaros M."/>
            <person name="Krenek A."/>
            <person name="Repkova J."/>
        </authorList>
    </citation>
    <scope>NUCLEOTIDE SEQUENCE [LARGE SCALE GENOMIC DNA]</scope>
    <source>
        <strain evidence="2">cv. Tatra</strain>
        <tissue evidence="1">Young leaves</tissue>
    </source>
</reference>
<dbReference type="AlphaFoldDB" id="A0A2K3N359"/>